<dbReference type="AlphaFoldDB" id="A0LZY3"/>
<accession>A0LZY3</accession>
<name>A0LZY3_CHRFK</name>
<protein>
    <submittedName>
        <fullName evidence="1">Uncharacterized protein</fullName>
    </submittedName>
</protein>
<evidence type="ECO:0000313" key="1">
    <source>
        <dbReference type="EMBL" id="CAL65928.1"/>
    </source>
</evidence>
<gene>
    <name evidence="1" type="ordered locus">GFO_0954</name>
</gene>
<sequence>MIKYRIISKVQKIIWQEFKAKEPKKSQKRVQTKEAFTFCKKTN</sequence>
<organism evidence="1 2">
    <name type="scientific">Christiangramia forsetii (strain DSM 17595 / CGMCC 1.15422 / KT0803)</name>
    <name type="common">Gramella forsetii</name>
    <dbReference type="NCBI Taxonomy" id="411154"/>
    <lineage>
        <taxon>Bacteria</taxon>
        <taxon>Pseudomonadati</taxon>
        <taxon>Bacteroidota</taxon>
        <taxon>Flavobacteriia</taxon>
        <taxon>Flavobacteriales</taxon>
        <taxon>Flavobacteriaceae</taxon>
        <taxon>Christiangramia</taxon>
    </lineage>
</organism>
<reference evidence="1 2" key="1">
    <citation type="journal article" date="2006" name="Environ. Microbiol.">
        <title>Whole genome analysis of the marine Bacteroidetes'Gramella forsetii' reveals adaptations to degradation of polymeric organic matter.</title>
        <authorList>
            <person name="Bauer M."/>
            <person name="Kube M."/>
            <person name="Teeling H."/>
            <person name="Richter M."/>
            <person name="Lombardot T."/>
            <person name="Allers E."/>
            <person name="Wuerdemann C.A."/>
            <person name="Quast C."/>
            <person name="Kuhl H."/>
            <person name="Knaust F."/>
            <person name="Woebken D."/>
            <person name="Bischof K."/>
            <person name="Mussmann M."/>
            <person name="Choudhuri J.V."/>
            <person name="Meyer F."/>
            <person name="Reinhardt R."/>
            <person name="Amann R.I."/>
            <person name="Gloeckner F.O."/>
        </authorList>
    </citation>
    <scope>NUCLEOTIDE SEQUENCE [LARGE SCALE GENOMIC DNA]</scope>
    <source>
        <strain evidence="1 2">KT0803</strain>
    </source>
</reference>
<dbReference type="Proteomes" id="UP000000755">
    <property type="component" value="Chromosome"/>
</dbReference>
<dbReference type="EMBL" id="CU207366">
    <property type="protein sequence ID" value="CAL65928.1"/>
    <property type="molecule type" value="Genomic_DNA"/>
</dbReference>
<proteinExistence type="predicted"/>
<dbReference type="HOGENOM" id="CLU_3234220_0_0_10"/>
<dbReference type="KEGG" id="gfo:GFO_0954"/>
<evidence type="ECO:0000313" key="2">
    <source>
        <dbReference type="Proteomes" id="UP000000755"/>
    </source>
</evidence>